<dbReference type="InterPro" id="IPR038186">
    <property type="entry name" value="CHAD_dom_sf"/>
</dbReference>
<protein>
    <submittedName>
        <fullName evidence="3">CHAD domain-containing protein</fullName>
    </submittedName>
</protein>
<evidence type="ECO:0000313" key="4">
    <source>
        <dbReference type="Proteomes" id="UP001161276"/>
    </source>
</evidence>
<feature type="region of interest" description="Disordered" evidence="1">
    <location>
        <begin position="1"/>
        <end position="36"/>
    </location>
</feature>
<dbReference type="Gene3D" id="1.40.20.10">
    <property type="entry name" value="CHAD domain"/>
    <property type="match status" value="1"/>
</dbReference>
<feature type="compositionally biased region" description="Polar residues" evidence="1">
    <location>
        <begin position="18"/>
        <end position="36"/>
    </location>
</feature>
<dbReference type="PANTHER" id="PTHR39339:SF1">
    <property type="entry name" value="CHAD DOMAIN-CONTAINING PROTEIN"/>
    <property type="match status" value="1"/>
</dbReference>
<feature type="compositionally biased region" description="Basic and acidic residues" evidence="1">
    <location>
        <begin position="1"/>
        <end position="12"/>
    </location>
</feature>
<feature type="domain" description="CHAD" evidence="2">
    <location>
        <begin position="37"/>
        <end position="332"/>
    </location>
</feature>
<evidence type="ECO:0000313" key="3">
    <source>
        <dbReference type="EMBL" id="MDH2052068.1"/>
    </source>
</evidence>
<dbReference type="RefSeq" id="WP_280027595.1">
    <property type="nucleotide sequence ID" value="NZ_JAOCKG010000006.1"/>
</dbReference>
<dbReference type="Proteomes" id="UP001161276">
    <property type="component" value="Unassembled WGS sequence"/>
</dbReference>
<reference evidence="3" key="1">
    <citation type="submission" date="2022-09" db="EMBL/GenBank/DDBJ databases">
        <title>Intensive care unit water sources are persistently colonized with multi-drug resistant bacteria and are the site of extensive horizontal gene transfer of antibiotic resistance genes.</title>
        <authorList>
            <person name="Diorio-Toth L."/>
        </authorList>
    </citation>
    <scope>NUCLEOTIDE SEQUENCE</scope>
    <source>
        <strain evidence="3">GD03676</strain>
    </source>
</reference>
<organism evidence="3 4">
    <name type="scientific">Achromobacter marplatensis</name>
    <dbReference type="NCBI Taxonomy" id="470868"/>
    <lineage>
        <taxon>Bacteria</taxon>
        <taxon>Pseudomonadati</taxon>
        <taxon>Pseudomonadota</taxon>
        <taxon>Betaproteobacteria</taxon>
        <taxon>Burkholderiales</taxon>
        <taxon>Alcaligenaceae</taxon>
        <taxon>Achromobacter</taxon>
    </lineage>
</organism>
<dbReference type="EMBL" id="JAOCKG010000006">
    <property type="protein sequence ID" value="MDH2052068.1"/>
    <property type="molecule type" value="Genomic_DNA"/>
</dbReference>
<dbReference type="Pfam" id="PF05235">
    <property type="entry name" value="CHAD"/>
    <property type="match status" value="1"/>
</dbReference>
<gene>
    <name evidence="3" type="ORF">N5K24_16800</name>
</gene>
<comment type="caution">
    <text evidence="3">The sequence shown here is derived from an EMBL/GenBank/DDBJ whole genome shotgun (WGS) entry which is preliminary data.</text>
</comment>
<sequence length="341" mass="38419">MARTARPEKLGEKASTGDAASTSQPKDTSTSDGSTFAPTLQSELQRVAEAWAGEMGARARRLTQAKAGVAAPELIHDLRVYMRRLCALSDLLPCTESGCAARRMLRKEVDWAMQPLSRARDWDVFTIETLPLLWEADSDLDQDAVTKRASARSGIAHDEMYVHLRSARFQGVLRLFRERNEDSRVAMADCSSKALYGRIRRKFERWEKALRTRMTGLQKHGVRAQHQMRIKVKRVRYANEALRQPGASRQLERFVRSLGELQAKLGDLQDLRTAARLGREVSVSLSTGKLTGRKTEKVCARLLHKAESELRVACRLFLRKPSFRDIWGDVAHPGLPVGEAR</sequence>
<evidence type="ECO:0000256" key="1">
    <source>
        <dbReference type="SAM" id="MobiDB-lite"/>
    </source>
</evidence>
<name>A0AA43B1G2_9BURK</name>
<dbReference type="SMART" id="SM00880">
    <property type="entry name" value="CHAD"/>
    <property type="match status" value="1"/>
</dbReference>
<dbReference type="PANTHER" id="PTHR39339">
    <property type="entry name" value="SLR1444 PROTEIN"/>
    <property type="match status" value="1"/>
</dbReference>
<dbReference type="AlphaFoldDB" id="A0AA43B1G2"/>
<dbReference type="InterPro" id="IPR007899">
    <property type="entry name" value="CHAD_dom"/>
</dbReference>
<proteinExistence type="predicted"/>
<dbReference type="PROSITE" id="PS51708">
    <property type="entry name" value="CHAD"/>
    <property type="match status" value="1"/>
</dbReference>
<accession>A0AA43B1G2</accession>
<evidence type="ECO:0000259" key="2">
    <source>
        <dbReference type="PROSITE" id="PS51708"/>
    </source>
</evidence>